<keyword evidence="2" id="KW-1185">Reference proteome</keyword>
<dbReference type="Proteomes" id="UP000078476">
    <property type="component" value="Unassembled WGS sequence"/>
</dbReference>
<dbReference type="STRING" id="980561.A1359_05600"/>
<accession>A0A177NIH7</accession>
<organism evidence="1 2">
    <name type="scientific">Methylomonas lenta</name>
    <dbReference type="NCBI Taxonomy" id="980561"/>
    <lineage>
        <taxon>Bacteria</taxon>
        <taxon>Pseudomonadati</taxon>
        <taxon>Pseudomonadota</taxon>
        <taxon>Gammaproteobacteria</taxon>
        <taxon>Methylococcales</taxon>
        <taxon>Methylococcaceae</taxon>
        <taxon>Methylomonas</taxon>
    </lineage>
</organism>
<proteinExistence type="predicted"/>
<reference evidence="1 2" key="1">
    <citation type="submission" date="2016-03" db="EMBL/GenBank/DDBJ databases">
        <authorList>
            <person name="Ploux O."/>
        </authorList>
    </citation>
    <scope>NUCLEOTIDE SEQUENCE [LARGE SCALE GENOMIC DNA]</scope>
    <source>
        <strain evidence="1 2">R-45370</strain>
    </source>
</reference>
<dbReference type="SUPFAM" id="SSF53850">
    <property type="entry name" value="Periplasmic binding protein-like II"/>
    <property type="match status" value="1"/>
</dbReference>
<evidence type="ECO:0000313" key="2">
    <source>
        <dbReference type="Proteomes" id="UP000078476"/>
    </source>
</evidence>
<name>A0A177NIH7_9GAMM</name>
<evidence type="ECO:0008006" key="3">
    <source>
        <dbReference type="Google" id="ProtNLM"/>
    </source>
</evidence>
<dbReference type="RefSeq" id="WP_066979710.1">
    <property type="nucleotide sequence ID" value="NZ_LUUI01000085.1"/>
</dbReference>
<evidence type="ECO:0000313" key="1">
    <source>
        <dbReference type="EMBL" id="OAI17848.1"/>
    </source>
</evidence>
<protein>
    <recommendedName>
        <fullName evidence="3">Solute-binding protein family 3/N-terminal domain-containing protein</fullName>
    </recommendedName>
</protein>
<dbReference type="EMBL" id="LUUI01000085">
    <property type="protein sequence ID" value="OAI17848.1"/>
    <property type="molecule type" value="Genomic_DNA"/>
</dbReference>
<dbReference type="AlphaFoldDB" id="A0A177NIH7"/>
<sequence>MNPLMSWPALRGVNLFCVIVLLLSVLSPLCWADLEPEIQDKSRLIMGFYAQSIAETASRSDIEVSLNFWAKELLAAEAKKQYQLDITQTQAVIFDDMTTMQQALRRGELDMVVAPPLTISKYFTRDELSTGFIGMLGKDQPDSILLIARSDRGINSVADLKGKSFELLEGDELTETFVDYVFLKEFHKSYKTVLGSISQQTKASRIVLDIYFKKADAGVVFKGPFDVMAELNPDISNSIRILDSYPSLSRNVSFFRKNYAYAYQIKEIAKSSFKNNVRVKQILEIFKTPILIEFEVNQLDQFDAYNDEYLKLKQKYSP</sequence>
<gene>
    <name evidence="1" type="ORF">A1359_05600</name>
</gene>
<comment type="caution">
    <text evidence="1">The sequence shown here is derived from an EMBL/GenBank/DDBJ whole genome shotgun (WGS) entry which is preliminary data.</text>
</comment>
<dbReference type="OrthoDB" id="5566781at2"/>
<dbReference type="Pfam" id="PF12974">
    <property type="entry name" value="Phosphonate-bd"/>
    <property type="match status" value="1"/>
</dbReference>
<dbReference type="Gene3D" id="3.40.190.10">
    <property type="entry name" value="Periplasmic binding protein-like II"/>
    <property type="match status" value="1"/>
</dbReference>